<comment type="caution">
    <text evidence="3">The sequence shown here is derived from an EMBL/GenBank/DDBJ whole genome shotgun (WGS) entry which is preliminary data.</text>
</comment>
<dbReference type="InterPro" id="IPR011604">
    <property type="entry name" value="PDDEXK-like_dom_sf"/>
</dbReference>
<dbReference type="PANTHER" id="PTHR46609">
    <property type="entry name" value="EXONUCLEASE, PHAGE-TYPE/RECB, C-TERMINAL DOMAIN-CONTAINING PROTEIN"/>
    <property type="match status" value="1"/>
</dbReference>
<feature type="region of interest" description="Disordered" evidence="1">
    <location>
        <begin position="627"/>
        <end position="651"/>
    </location>
</feature>
<feature type="region of interest" description="Disordered" evidence="1">
    <location>
        <begin position="367"/>
        <end position="391"/>
    </location>
</feature>
<reference evidence="3" key="1">
    <citation type="submission" date="2020-08" db="EMBL/GenBank/DDBJ databases">
        <title>Multicomponent nature underlies the extraordinary mechanical properties of spider dragline silk.</title>
        <authorList>
            <person name="Kono N."/>
            <person name="Nakamura H."/>
            <person name="Mori M."/>
            <person name="Yoshida Y."/>
            <person name="Ohtoshi R."/>
            <person name="Malay A.D."/>
            <person name="Moran D.A.P."/>
            <person name="Tomita M."/>
            <person name="Numata K."/>
            <person name="Arakawa K."/>
        </authorList>
    </citation>
    <scope>NUCLEOTIDE SEQUENCE</scope>
</reference>
<protein>
    <submittedName>
        <fullName evidence="3">YqaJ domain-containing protein</fullName>
    </submittedName>
</protein>
<feature type="domain" description="Mutator-like transposase" evidence="2">
    <location>
        <begin position="7"/>
        <end position="233"/>
    </location>
</feature>
<dbReference type="AlphaFoldDB" id="A0A8X6YUP0"/>
<dbReference type="OrthoDB" id="6430738at2759"/>
<organism evidence="3 4">
    <name type="scientific">Trichonephila inaurata madagascariensis</name>
    <dbReference type="NCBI Taxonomy" id="2747483"/>
    <lineage>
        <taxon>Eukaryota</taxon>
        <taxon>Metazoa</taxon>
        <taxon>Ecdysozoa</taxon>
        <taxon>Arthropoda</taxon>
        <taxon>Chelicerata</taxon>
        <taxon>Arachnida</taxon>
        <taxon>Araneae</taxon>
        <taxon>Araneomorphae</taxon>
        <taxon>Entelegynae</taxon>
        <taxon>Araneoidea</taxon>
        <taxon>Nephilidae</taxon>
        <taxon>Trichonephila</taxon>
        <taxon>Trichonephila inaurata</taxon>
    </lineage>
</organism>
<dbReference type="Proteomes" id="UP000886998">
    <property type="component" value="Unassembled WGS sequence"/>
</dbReference>
<proteinExistence type="predicted"/>
<dbReference type="PANTHER" id="PTHR46609:SF8">
    <property type="entry name" value="YQAJ VIRAL RECOMBINASE DOMAIN-CONTAINING PROTEIN"/>
    <property type="match status" value="1"/>
</dbReference>
<dbReference type="GO" id="GO:0006281">
    <property type="term" value="P:DNA repair"/>
    <property type="evidence" value="ECO:0007669"/>
    <property type="project" value="UniProtKB-ARBA"/>
</dbReference>
<evidence type="ECO:0000313" key="4">
    <source>
        <dbReference type="Proteomes" id="UP000886998"/>
    </source>
</evidence>
<dbReference type="SUPFAM" id="SSF52980">
    <property type="entry name" value="Restriction endonuclease-like"/>
    <property type="match status" value="1"/>
</dbReference>
<dbReference type="EMBL" id="BMAV01022428">
    <property type="protein sequence ID" value="GFY77371.1"/>
    <property type="molecule type" value="Genomic_DNA"/>
</dbReference>
<evidence type="ECO:0000259" key="2">
    <source>
        <dbReference type="Pfam" id="PF20700"/>
    </source>
</evidence>
<keyword evidence="4" id="KW-1185">Reference proteome</keyword>
<sequence>MRKSVLSQSRQDIDTDGYYCLTAIVDGGWCKRSYGHGYNASSGVAVIIGMATQKIIFIGIRNKVCLICRAVETGRIPDKNHICYKNWNGSSTGMESNIIVEGVQFLETVHHIRCTRIVADGDSNIISSIQEKISYGGRVLKVECANHAVRRFGRALDKLQRDTKRFSGKKGIEARKVLKKNMHRIIYGARAIIKDHAIPMNAKPTNDLISVLACSLRNLPNHMFGKHDKCNSSCDKKSESSNNDVFNVISFSGMLNAIHYELDRTLVSCCDTLLWNSTNNLAESFMSQFCKTSGGKRVDHSKAGSIERRAKIAALAFQSPAQQWITNVNKVITGKSPKSPLQKFLTARRNERDTKIRRRRLFQNEKKSKFQKKNNHITKGGDASYGDKSKKPDVSPEMYNILLKNHLEKISVTYSNDLEECTRGQWTSDRWREEKSFRISSSSFKEILCRRLSSAFLCEEVTVWKPPNNYSDEIWFWQTKKLLEFCISNKKYGLTVHDDGSIHLPSIHKFYYQIQGQLSITNRKWCDLFLWCGEDTLTIRVNRDKHFWNNNLPKLKQFYFNLILPEILDPRVTRNMPLRELPQTSIISQKKRKSTHNAEEIKTTPFDNANVDIYKFKKRISPQIPNKPSVIIEDKNPYPKRKRKPKVIFDL</sequence>
<evidence type="ECO:0000256" key="1">
    <source>
        <dbReference type="SAM" id="MobiDB-lite"/>
    </source>
</evidence>
<dbReference type="InterPro" id="IPR049012">
    <property type="entry name" value="Mutator_transp_dom"/>
</dbReference>
<dbReference type="Pfam" id="PF20700">
    <property type="entry name" value="Mutator"/>
    <property type="match status" value="1"/>
</dbReference>
<gene>
    <name evidence="3" type="primary">AVEN_11276_1</name>
    <name evidence="3" type="ORF">TNIN_257541</name>
</gene>
<dbReference type="InterPro" id="IPR051703">
    <property type="entry name" value="NF-kappa-B_Signaling_Reg"/>
</dbReference>
<accession>A0A8X6YUP0</accession>
<dbReference type="Gene3D" id="3.90.320.10">
    <property type="match status" value="1"/>
</dbReference>
<dbReference type="InterPro" id="IPR011335">
    <property type="entry name" value="Restrct_endonuc-II-like"/>
</dbReference>
<evidence type="ECO:0000313" key="3">
    <source>
        <dbReference type="EMBL" id="GFY77371.1"/>
    </source>
</evidence>
<feature type="compositionally biased region" description="Basic residues" evidence="1">
    <location>
        <begin position="638"/>
        <end position="651"/>
    </location>
</feature>
<name>A0A8X6YUP0_9ARAC</name>